<dbReference type="AlphaFoldDB" id="A0A3Q9G2Y9"/>
<keyword evidence="2" id="KW-1185">Reference proteome</keyword>
<dbReference type="OrthoDB" id="4528334at2"/>
<name>A0A3Q9G2Y9_STRLT</name>
<evidence type="ECO:0000313" key="1">
    <source>
        <dbReference type="EMBL" id="AZQ74754.1"/>
    </source>
</evidence>
<organism evidence="1 2">
    <name type="scientific">Streptomyces luteoverticillatus</name>
    <name type="common">Streptoverticillium luteoverticillatus</name>
    <dbReference type="NCBI Taxonomy" id="66425"/>
    <lineage>
        <taxon>Bacteria</taxon>
        <taxon>Bacillati</taxon>
        <taxon>Actinomycetota</taxon>
        <taxon>Actinomycetes</taxon>
        <taxon>Kitasatosporales</taxon>
        <taxon>Streptomycetaceae</taxon>
        <taxon>Streptomyces</taxon>
    </lineage>
</organism>
<dbReference type="EMBL" id="CP034587">
    <property type="protein sequence ID" value="AZQ74754.1"/>
    <property type="molecule type" value="Genomic_DNA"/>
</dbReference>
<dbReference type="Proteomes" id="UP000267900">
    <property type="component" value="Chromosome"/>
</dbReference>
<protein>
    <recommendedName>
        <fullName evidence="3">DUF1877 family protein</fullName>
    </recommendedName>
</protein>
<proteinExistence type="predicted"/>
<reference evidence="1 2" key="1">
    <citation type="submission" date="2018-12" db="EMBL/GenBank/DDBJ databases">
        <title>The whole draft genome of Streptomyce luteoverticillatus CGMCC 15060.</title>
        <authorList>
            <person name="Feng Z."/>
            <person name="Chen G."/>
            <person name="Zhang J."/>
            <person name="Zhu H."/>
            <person name="Yu X."/>
            <person name="Zhang W."/>
            <person name="Zhang X."/>
        </authorList>
    </citation>
    <scope>NUCLEOTIDE SEQUENCE [LARGE SCALE GENOMIC DNA]</scope>
    <source>
        <strain evidence="1 2">CGMCC 15060</strain>
    </source>
</reference>
<evidence type="ECO:0008006" key="3">
    <source>
        <dbReference type="Google" id="ProtNLM"/>
    </source>
</evidence>
<sequence>MGADITVLIVDWHHMANIPELERESALMEAADPDDDDGPVEDGWAWLPPAPERFPAWCGRYEFGGTLGSYKPHFWAGERWNAMREHVPDDLRTALDAFLAGLIWDPPGTDPGEDDAEPWHGALWTYCPPPDVRALVQAWDAVVPRLEELRGPFTAHVTADPGDWVERFEEFTKLLHGWAEVVAQAHRRGWGLVGLPI</sequence>
<gene>
    <name evidence="1" type="ORF">EKH77_29305</name>
</gene>
<dbReference type="RefSeq" id="WP_126917256.1">
    <property type="nucleotide sequence ID" value="NZ_CP034587.1"/>
</dbReference>
<accession>A0A3Q9G2Y9</accession>
<evidence type="ECO:0000313" key="2">
    <source>
        <dbReference type="Proteomes" id="UP000267900"/>
    </source>
</evidence>